<keyword evidence="2" id="KW-1185">Reference proteome</keyword>
<proteinExistence type="predicted"/>
<dbReference type="KEGG" id="moj:D7D94_12995"/>
<dbReference type="AlphaFoldDB" id="A0A6I6DWF0"/>
<dbReference type="OrthoDB" id="4774486at2"/>
<reference evidence="1 2" key="1">
    <citation type="submission" date="2018-09" db="EMBL/GenBank/DDBJ databases">
        <title>Whole genome sequencing of Microbacterium oryzae strain MB-10T.</title>
        <authorList>
            <person name="Das S.K."/>
        </authorList>
    </citation>
    <scope>NUCLEOTIDE SEQUENCE [LARGE SCALE GENOMIC DNA]</scope>
    <source>
        <strain evidence="1 2">MB-10</strain>
    </source>
</reference>
<organism evidence="1 2">
    <name type="scientific">Microbacterium oryzae</name>
    <dbReference type="NCBI Taxonomy" id="743009"/>
    <lineage>
        <taxon>Bacteria</taxon>
        <taxon>Bacillati</taxon>
        <taxon>Actinomycetota</taxon>
        <taxon>Actinomycetes</taxon>
        <taxon>Micrococcales</taxon>
        <taxon>Microbacteriaceae</taxon>
        <taxon>Microbacterium</taxon>
    </lineage>
</organism>
<dbReference type="RefSeq" id="WP_156243030.1">
    <property type="nucleotide sequence ID" value="NZ_BAAAZL010000003.1"/>
</dbReference>
<dbReference type="Proteomes" id="UP000422989">
    <property type="component" value="Chromosome"/>
</dbReference>
<evidence type="ECO:0000313" key="2">
    <source>
        <dbReference type="Proteomes" id="UP000422989"/>
    </source>
</evidence>
<accession>A0A6I6DWF0</accession>
<protein>
    <submittedName>
        <fullName evidence="1">Uncharacterized protein</fullName>
    </submittedName>
</protein>
<name>A0A6I6DWF0_9MICO</name>
<gene>
    <name evidence="1" type="ORF">D7D94_12995</name>
</gene>
<evidence type="ECO:0000313" key="1">
    <source>
        <dbReference type="EMBL" id="QGU28486.1"/>
    </source>
</evidence>
<sequence>MRRQNLSERLRTRPTTWAVVDAGFHVASRRGEFVGVVDTDSEGRFLAFDGRGQIIGAFVDIAEAMAEVEAHASDMPTRQLAGV</sequence>
<dbReference type="EMBL" id="CP032550">
    <property type="protein sequence ID" value="QGU28486.1"/>
    <property type="molecule type" value="Genomic_DNA"/>
</dbReference>